<dbReference type="AlphaFoldDB" id="A0A4Y3IND0"/>
<feature type="transmembrane region" description="Helical" evidence="14">
    <location>
        <begin position="7"/>
        <end position="36"/>
    </location>
</feature>
<dbReference type="SUPFAM" id="SSF55874">
    <property type="entry name" value="ATPase domain of HSP90 chaperone/DNA topoisomerase II/histidine kinase"/>
    <property type="match status" value="1"/>
</dbReference>
<dbReference type="GO" id="GO:0005524">
    <property type="term" value="F:ATP binding"/>
    <property type="evidence" value="ECO:0007669"/>
    <property type="project" value="UniProtKB-KW"/>
</dbReference>
<dbReference type="InterPro" id="IPR036890">
    <property type="entry name" value="HATPase_C_sf"/>
</dbReference>
<evidence type="ECO:0000256" key="9">
    <source>
        <dbReference type="ARBA" id="ARBA00022777"/>
    </source>
</evidence>
<dbReference type="GO" id="GO:0005886">
    <property type="term" value="C:plasma membrane"/>
    <property type="evidence" value="ECO:0007669"/>
    <property type="project" value="UniProtKB-SubCell"/>
</dbReference>
<evidence type="ECO:0000313" key="17">
    <source>
        <dbReference type="Proteomes" id="UP000318242"/>
    </source>
</evidence>
<dbReference type="SMART" id="SM00388">
    <property type="entry name" value="HisKA"/>
    <property type="match status" value="1"/>
</dbReference>
<keyword evidence="6" id="KW-0808">Transferase</keyword>
<keyword evidence="9" id="KW-0418">Kinase</keyword>
<dbReference type="Gene3D" id="1.10.287.130">
    <property type="match status" value="1"/>
</dbReference>
<evidence type="ECO:0000256" key="7">
    <source>
        <dbReference type="ARBA" id="ARBA00022692"/>
    </source>
</evidence>
<comment type="catalytic activity">
    <reaction evidence="1">
        <text>ATP + protein L-histidine = ADP + protein N-phospho-L-histidine.</text>
        <dbReference type="EC" id="2.7.13.3"/>
    </reaction>
</comment>
<dbReference type="RefSeq" id="WP_141271014.1">
    <property type="nucleotide sequence ID" value="NZ_BJLH01000007.1"/>
</dbReference>
<dbReference type="Gene3D" id="3.30.565.10">
    <property type="entry name" value="Histidine kinase-like ATPase, C-terminal domain"/>
    <property type="match status" value="1"/>
</dbReference>
<dbReference type="GO" id="GO:0000155">
    <property type="term" value="F:phosphorelay sensor kinase activity"/>
    <property type="evidence" value="ECO:0007669"/>
    <property type="project" value="InterPro"/>
</dbReference>
<dbReference type="EC" id="2.7.13.3" evidence="3"/>
<protein>
    <recommendedName>
        <fullName evidence="3">histidine kinase</fullName>
        <ecNumber evidence="3">2.7.13.3</ecNumber>
    </recommendedName>
</protein>
<evidence type="ECO:0000256" key="1">
    <source>
        <dbReference type="ARBA" id="ARBA00000085"/>
    </source>
</evidence>
<name>A0A4Y3IND0_9VIBR</name>
<feature type="domain" description="Histidine kinase" evidence="15">
    <location>
        <begin position="227"/>
        <end position="421"/>
    </location>
</feature>
<evidence type="ECO:0000256" key="8">
    <source>
        <dbReference type="ARBA" id="ARBA00022741"/>
    </source>
</evidence>
<dbReference type="SUPFAM" id="SSF47384">
    <property type="entry name" value="Homodimeric domain of signal transducing histidine kinase"/>
    <property type="match status" value="1"/>
</dbReference>
<evidence type="ECO:0000256" key="10">
    <source>
        <dbReference type="ARBA" id="ARBA00022840"/>
    </source>
</evidence>
<comment type="caution">
    <text evidence="16">The sequence shown here is derived from an EMBL/GenBank/DDBJ whole genome shotgun (WGS) entry which is preliminary data.</text>
</comment>
<comment type="subcellular location">
    <subcellularLocation>
        <location evidence="2">Cell membrane</location>
        <topology evidence="2">Multi-pass membrane protein</topology>
    </subcellularLocation>
</comment>
<evidence type="ECO:0000313" key="16">
    <source>
        <dbReference type="EMBL" id="GEA60605.1"/>
    </source>
</evidence>
<proteinExistence type="predicted"/>
<dbReference type="Pfam" id="PF00512">
    <property type="entry name" value="HisKA"/>
    <property type="match status" value="1"/>
</dbReference>
<keyword evidence="11 14" id="KW-1133">Transmembrane helix</keyword>
<evidence type="ECO:0000256" key="5">
    <source>
        <dbReference type="ARBA" id="ARBA00022553"/>
    </source>
</evidence>
<accession>A0A4Y3IND0</accession>
<feature type="transmembrane region" description="Helical" evidence="14">
    <location>
        <begin position="146"/>
        <end position="166"/>
    </location>
</feature>
<keyword evidence="12" id="KW-0902">Two-component regulatory system</keyword>
<dbReference type="InterPro" id="IPR005467">
    <property type="entry name" value="His_kinase_dom"/>
</dbReference>
<evidence type="ECO:0000256" key="14">
    <source>
        <dbReference type="SAM" id="Phobius"/>
    </source>
</evidence>
<keyword evidence="13 14" id="KW-0472">Membrane</keyword>
<keyword evidence="8" id="KW-0547">Nucleotide-binding</keyword>
<dbReference type="PANTHER" id="PTHR45528:SF1">
    <property type="entry name" value="SENSOR HISTIDINE KINASE CPXA"/>
    <property type="match status" value="1"/>
</dbReference>
<evidence type="ECO:0000256" key="4">
    <source>
        <dbReference type="ARBA" id="ARBA00022475"/>
    </source>
</evidence>
<evidence type="ECO:0000259" key="15">
    <source>
        <dbReference type="PROSITE" id="PS50109"/>
    </source>
</evidence>
<organism evidence="16 17">
    <name type="scientific">Vibrio comitans NBRC 102076</name>
    <dbReference type="NCBI Taxonomy" id="1219078"/>
    <lineage>
        <taxon>Bacteria</taxon>
        <taxon>Pseudomonadati</taxon>
        <taxon>Pseudomonadota</taxon>
        <taxon>Gammaproteobacteria</taxon>
        <taxon>Vibrionales</taxon>
        <taxon>Vibrionaceae</taxon>
        <taxon>Vibrio</taxon>
    </lineage>
</organism>
<dbReference type="OrthoDB" id="9121563at2"/>
<keyword evidence="4" id="KW-1003">Cell membrane</keyword>
<evidence type="ECO:0000256" key="12">
    <source>
        <dbReference type="ARBA" id="ARBA00023012"/>
    </source>
</evidence>
<gene>
    <name evidence="16" type="ORF">VCO01S_17980</name>
</gene>
<dbReference type="PROSITE" id="PS50109">
    <property type="entry name" value="HIS_KIN"/>
    <property type="match status" value="1"/>
</dbReference>
<evidence type="ECO:0000256" key="11">
    <source>
        <dbReference type="ARBA" id="ARBA00022989"/>
    </source>
</evidence>
<keyword evidence="5" id="KW-0597">Phosphoprotein</keyword>
<evidence type="ECO:0000256" key="3">
    <source>
        <dbReference type="ARBA" id="ARBA00012438"/>
    </source>
</evidence>
<dbReference type="Proteomes" id="UP000318242">
    <property type="component" value="Unassembled WGS sequence"/>
</dbReference>
<keyword evidence="7 14" id="KW-0812">Transmembrane</keyword>
<keyword evidence="10" id="KW-0067">ATP-binding</keyword>
<evidence type="ECO:0000256" key="6">
    <source>
        <dbReference type="ARBA" id="ARBA00022679"/>
    </source>
</evidence>
<keyword evidence="17" id="KW-1185">Reference proteome</keyword>
<dbReference type="PANTHER" id="PTHR45528">
    <property type="entry name" value="SENSOR HISTIDINE KINASE CPXA"/>
    <property type="match status" value="1"/>
</dbReference>
<dbReference type="CDD" id="cd00082">
    <property type="entry name" value="HisKA"/>
    <property type="match status" value="1"/>
</dbReference>
<sequence length="421" mass="47918">MKIRTSLRLYVVAAMLLSGAVVVLGMSGLAISYFFYGLDTATIGNMRSKAYEVEVSDGQPVKLHDMTIATRWQDLPESIRNSFDRNELEIGQLEKQLDGIPLLQRPKRARFVVKLSHGGKVRFVSTEYNELQSEDFKTDHSPQFRYILFIGLGAMILFGAVLAILIRRVSLPVHRLRDWAKQLDKKQLGEPAPDFNYIELNTLAEIIQSSLSSVQESLAREERFLGYASHELRTPIAVTRSNTELLQKMIERGIKSEKQLEVLNRIHRASFTMTDLTETLLWLNRQESKALLAESIVFGDLVEQIQSELRYLLEGKTVQVELSRDTTVLDIPKGLGRIVISNLIRNAFQHTYDGNVVIEQNAHRLIITNTNESDATNQIDLGFGLGLELTDRLVKQCGWFYQNEPLENGRRVEIHFVNESD</sequence>
<evidence type="ECO:0000256" key="2">
    <source>
        <dbReference type="ARBA" id="ARBA00004651"/>
    </source>
</evidence>
<reference evidence="16 17" key="1">
    <citation type="submission" date="2019-06" db="EMBL/GenBank/DDBJ databases">
        <title>Whole genome shotgun sequence of Vibrio comitans NBRC 102076.</title>
        <authorList>
            <person name="Hosoyama A."/>
            <person name="Uohara A."/>
            <person name="Ohji S."/>
            <person name="Ichikawa N."/>
        </authorList>
    </citation>
    <scope>NUCLEOTIDE SEQUENCE [LARGE SCALE GENOMIC DNA]</scope>
    <source>
        <strain evidence="16 17">NBRC 102076</strain>
    </source>
</reference>
<evidence type="ECO:0000256" key="13">
    <source>
        <dbReference type="ARBA" id="ARBA00023136"/>
    </source>
</evidence>
<dbReference type="EMBL" id="BJLH01000007">
    <property type="protein sequence ID" value="GEA60605.1"/>
    <property type="molecule type" value="Genomic_DNA"/>
</dbReference>
<dbReference type="InterPro" id="IPR050398">
    <property type="entry name" value="HssS/ArlS-like"/>
</dbReference>
<dbReference type="InterPro" id="IPR003661">
    <property type="entry name" value="HisK_dim/P_dom"/>
</dbReference>
<dbReference type="InterPro" id="IPR036097">
    <property type="entry name" value="HisK_dim/P_sf"/>
</dbReference>